<evidence type="ECO:0000256" key="4">
    <source>
        <dbReference type="ARBA" id="ARBA00022729"/>
    </source>
</evidence>
<proteinExistence type="inferred from homology"/>
<comment type="caution">
    <text evidence="6">The sequence shown here is derived from an EMBL/GenBank/DDBJ whole genome shotgun (WGS) entry which is preliminary data.</text>
</comment>
<dbReference type="Pfam" id="PF16810">
    <property type="entry name" value="RXLR"/>
    <property type="match status" value="1"/>
</dbReference>
<keyword evidence="4 5" id="KW-0732">Signal</keyword>
<protein>
    <recommendedName>
        <fullName evidence="5">RxLR effector protein</fullName>
    </recommendedName>
</protein>
<evidence type="ECO:0000256" key="3">
    <source>
        <dbReference type="ARBA" id="ARBA00022525"/>
    </source>
</evidence>
<keyword evidence="7" id="KW-1185">Reference proteome</keyword>
<accession>A0A9W6YF46</accession>
<evidence type="ECO:0000313" key="6">
    <source>
        <dbReference type="EMBL" id="GMF60964.1"/>
    </source>
</evidence>
<evidence type="ECO:0000256" key="1">
    <source>
        <dbReference type="ARBA" id="ARBA00004613"/>
    </source>
</evidence>
<evidence type="ECO:0000256" key="2">
    <source>
        <dbReference type="ARBA" id="ARBA00010400"/>
    </source>
</evidence>
<organism evidence="6 7">
    <name type="scientific">Phytophthora fragariaefolia</name>
    <dbReference type="NCBI Taxonomy" id="1490495"/>
    <lineage>
        <taxon>Eukaryota</taxon>
        <taxon>Sar</taxon>
        <taxon>Stramenopiles</taxon>
        <taxon>Oomycota</taxon>
        <taxon>Peronosporomycetes</taxon>
        <taxon>Peronosporales</taxon>
        <taxon>Peronosporaceae</taxon>
        <taxon>Phytophthora</taxon>
    </lineage>
</organism>
<dbReference type="InterPro" id="IPR031825">
    <property type="entry name" value="RXLR"/>
</dbReference>
<comment type="similarity">
    <text evidence="2 5">Belongs to the RxLR effector family.</text>
</comment>
<name>A0A9W6YF46_9STRA</name>
<dbReference type="AlphaFoldDB" id="A0A9W6YF46"/>
<comment type="domain">
    <text evidence="5">The RxLR-dEER motif acts to carry the protein into the host cell cytoplasm through binding to cell surface phosphatidylinositol-3-phosphate.</text>
</comment>
<reference evidence="6" key="1">
    <citation type="submission" date="2023-04" db="EMBL/GenBank/DDBJ databases">
        <title>Phytophthora fragariaefolia NBRC 109709.</title>
        <authorList>
            <person name="Ichikawa N."/>
            <person name="Sato H."/>
            <person name="Tonouchi N."/>
        </authorList>
    </citation>
    <scope>NUCLEOTIDE SEQUENCE</scope>
    <source>
        <strain evidence="6">NBRC 109709</strain>
    </source>
</reference>
<gene>
    <name evidence="6" type="ORF">Pfra01_002651900</name>
</gene>
<comment type="function">
    <text evidence="5">Effector that suppresses plant defense responses during pathogen infection.</text>
</comment>
<sequence>MTLRGIFYSTLIVAALASNNGVVAATLELVRDELSTNTASAVSYSASVQLTQEGGKRFLRGDKSVEDTLDDSVEDISDDGTPEERSQKWDFIKFANKLNSGRDEKKLAVYKKAMNKATSTSTQDALFKSLQGMHVDQAVRIGKIKPHQIKAYKAFTGQH</sequence>
<evidence type="ECO:0000313" key="7">
    <source>
        <dbReference type="Proteomes" id="UP001165121"/>
    </source>
</evidence>
<feature type="signal peptide" evidence="5">
    <location>
        <begin position="1"/>
        <end position="25"/>
    </location>
</feature>
<evidence type="ECO:0000256" key="5">
    <source>
        <dbReference type="RuleBase" id="RU367124"/>
    </source>
</evidence>
<keyword evidence="3 5" id="KW-0964">Secreted</keyword>
<comment type="subcellular location">
    <subcellularLocation>
        <location evidence="1 5">Secreted</location>
    </subcellularLocation>
</comment>
<feature type="chain" id="PRO_5045010651" description="RxLR effector protein" evidence="5">
    <location>
        <begin position="26"/>
        <end position="159"/>
    </location>
</feature>
<dbReference type="EMBL" id="BSXT01005590">
    <property type="protein sequence ID" value="GMF60964.1"/>
    <property type="molecule type" value="Genomic_DNA"/>
</dbReference>
<dbReference type="Proteomes" id="UP001165121">
    <property type="component" value="Unassembled WGS sequence"/>
</dbReference>